<name>A0A4Y2CYV2_ARAVE</name>
<dbReference type="Proteomes" id="UP000499080">
    <property type="component" value="Unassembled WGS sequence"/>
</dbReference>
<dbReference type="EMBL" id="BGPR01000257">
    <property type="protein sequence ID" value="GBM08455.1"/>
    <property type="molecule type" value="Genomic_DNA"/>
</dbReference>
<proteinExistence type="predicted"/>
<evidence type="ECO:0000313" key="1">
    <source>
        <dbReference type="EMBL" id="GBM08455.1"/>
    </source>
</evidence>
<evidence type="ECO:0000313" key="2">
    <source>
        <dbReference type="Proteomes" id="UP000499080"/>
    </source>
</evidence>
<comment type="caution">
    <text evidence="1">The sequence shown here is derived from an EMBL/GenBank/DDBJ whole genome shotgun (WGS) entry which is preliminary data.</text>
</comment>
<accession>A0A4Y2CYV2</accession>
<reference evidence="1 2" key="1">
    <citation type="journal article" date="2019" name="Sci. Rep.">
        <title>Orb-weaving spider Araneus ventricosus genome elucidates the spidroin gene catalogue.</title>
        <authorList>
            <person name="Kono N."/>
            <person name="Nakamura H."/>
            <person name="Ohtoshi R."/>
            <person name="Moran D.A.P."/>
            <person name="Shinohara A."/>
            <person name="Yoshida Y."/>
            <person name="Fujiwara M."/>
            <person name="Mori M."/>
            <person name="Tomita M."/>
            <person name="Arakawa K."/>
        </authorList>
    </citation>
    <scope>NUCLEOTIDE SEQUENCE [LARGE SCALE GENOMIC DNA]</scope>
</reference>
<sequence length="167" mass="18737">MHVPGLVIGELQVPDPTSPKKRRWCGKVHFKPTVPRQLSSYWYSRVVWREGEDVNLINLNYRSTFKHLQAPLLPPPPMPSSLHFFGIRESLPLEQILHPRKKLHGVRLGEKAGSGSSEGDVLTGNLALGETCGPALYRDGSPTTWSSRRRKVLNAHNHELHACATHT</sequence>
<keyword evidence="2" id="KW-1185">Reference proteome</keyword>
<protein>
    <submittedName>
        <fullName evidence="1">Uncharacterized protein</fullName>
    </submittedName>
</protein>
<dbReference type="AlphaFoldDB" id="A0A4Y2CYV2"/>
<organism evidence="1 2">
    <name type="scientific">Araneus ventricosus</name>
    <name type="common">Orbweaver spider</name>
    <name type="synonym">Epeira ventricosa</name>
    <dbReference type="NCBI Taxonomy" id="182803"/>
    <lineage>
        <taxon>Eukaryota</taxon>
        <taxon>Metazoa</taxon>
        <taxon>Ecdysozoa</taxon>
        <taxon>Arthropoda</taxon>
        <taxon>Chelicerata</taxon>
        <taxon>Arachnida</taxon>
        <taxon>Araneae</taxon>
        <taxon>Araneomorphae</taxon>
        <taxon>Entelegynae</taxon>
        <taxon>Araneoidea</taxon>
        <taxon>Araneidae</taxon>
        <taxon>Araneus</taxon>
    </lineage>
</organism>
<gene>
    <name evidence="1" type="ORF">AVEN_267722_1</name>
</gene>